<dbReference type="KEGG" id="eta:ETA_26530"/>
<proteinExistence type="predicted"/>
<evidence type="ECO:0000313" key="1">
    <source>
        <dbReference type="EMBL" id="CAO97699.1"/>
    </source>
</evidence>
<dbReference type="EMBL" id="CU468135">
    <property type="protein sequence ID" value="CAO97699.1"/>
    <property type="molecule type" value="Genomic_DNA"/>
</dbReference>
<dbReference type="Proteomes" id="UP000001726">
    <property type="component" value="Chromosome"/>
</dbReference>
<dbReference type="STRING" id="465817.ETA_26530"/>
<organism evidence="1 2">
    <name type="scientific">Erwinia tasmaniensis (strain DSM 17950 / CFBP 7177 / CIP 109463 / NCPPB 4357 / Et1/99)</name>
    <dbReference type="NCBI Taxonomy" id="465817"/>
    <lineage>
        <taxon>Bacteria</taxon>
        <taxon>Pseudomonadati</taxon>
        <taxon>Pseudomonadota</taxon>
        <taxon>Gammaproteobacteria</taxon>
        <taxon>Enterobacterales</taxon>
        <taxon>Erwiniaceae</taxon>
        <taxon>Erwinia</taxon>
    </lineage>
</organism>
<keyword evidence="2" id="KW-1185">Reference proteome</keyword>
<reference evidence="1 2" key="1">
    <citation type="journal article" date="2008" name="Environ. Microbiol.">
        <title>The genome of Erwinia tasmaniensis strain Et1/99, a non-pathogenic bacterium in the genus Erwinia.</title>
        <authorList>
            <person name="Kube M."/>
            <person name="Migdoll A.M."/>
            <person name="Mueller I."/>
            <person name="Kuhl H."/>
            <person name="Beck A."/>
            <person name="Reinhardt R."/>
            <person name="Geider K."/>
        </authorList>
    </citation>
    <scope>NUCLEOTIDE SEQUENCE [LARGE SCALE GENOMIC DNA]</scope>
    <source>
        <strain evidence="2">DSM 17950 / CFBP 7177 / CIP 109463 / NCPPB 4357 / Et1/99</strain>
    </source>
</reference>
<gene>
    <name evidence="1" type="ordered locus">ETA_26530</name>
</gene>
<protein>
    <submittedName>
        <fullName evidence="1">Uncharacterized protein</fullName>
    </submittedName>
</protein>
<accession>B2VHE1</accession>
<name>B2VHE1_ERWT9</name>
<dbReference type="AlphaFoldDB" id="B2VHE1"/>
<sequence>MVASADGVGSLYSQISRLCQTDSQKNGNPLTQVPAFKNPNMLDKGISDAFEKAKKANSHLLDDSTSCIEAVSKRYRQDNPGKTLPVS</sequence>
<evidence type="ECO:0000313" key="2">
    <source>
        <dbReference type="Proteomes" id="UP000001726"/>
    </source>
</evidence>
<dbReference type="HOGENOM" id="CLU_2478582_0_0_6"/>